<dbReference type="InterPro" id="IPR050758">
    <property type="entry name" value="Znf_C2H2-type"/>
</dbReference>
<keyword evidence="10" id="KW-0539">Nucleus</keyword>
<evidence type="ECO:0008006" key="17">
    <source>
        <dbReference type="Google" id="ProtNLM"/>
    </source>
</evidence>
<proteinExistence type="inferred from homology"/>
<dbReference type="SUPFAM" id="SSF54695">
    <property type="entry name" value="POZ domain"/>
    <property type="match status" value="1"/>
</dbReference>
<keyword evidence="4" id="KW-0677">Repeat</keyword>
<dbReference type="InterPro" id="IPR013087">
    <property type="entry name" value="Znf_C2H2_type"/>
</dbReference>
<feature type="domain" description="C2H2-type" evidence="14">
    <location>
        <begin position="334"/>
        <end position="361"/>
    </location>
</feature>
<evidence type="ECO:0000313" key="16">
    <source>
        <dbReference type="Proteomes" id="UP001356427"/>
    </source>
</evidence>
<dbReference type="Gene3D" id="3.30.160.60">
    <property type="entry name" value="Classic Zinc Finger"/>
    <property type="match status" value="9"/>
</dbReference>
<evidence type="ECO:0000256" key="3">
    <source>
        <dbReference type="ARBA" id="ARBA00022723"/>
    </source>
</evidence>
<evidence type="ECO:0000256" key="7">
    <source>
        <dbReference type="ARBA" id="ARBA00023015"/>
    </source>
</evidence>
<feature type="domain" description="C2H2-type" evidence="14">
    <location>
        <begin position="481"/>
        <end position="509"/>
    </location>
</feature>
<evidence type="ECO:0000256" key="8">
    <source>
        <dbReference type="ARBA" id="ARBA00023125"/>
    </source>
</evidence>
<evidence type="ECO:0000256" key="9">
    <source>
        <dbReference type="ARBA" id="ARBA00023163"/>
    </source>
</evidence>
<keyword evidence="7" id="KW-0805">Transcription regulation</keyword>
<evidence type="ECO:0000256" key="1">
    <source>
        <dbReference type="ARBA" id="ARBA00004123"/>
    </source>
</evidence>
<feature type="compositionally biased region" description="Acidic residues" evidence="12">
    <location>
        <begin position="273"/>
        <end position="293"/>
    </location>
</feature>
<comment type="caution">
    <text evidence="15">The sequence shown here is derived from an EMBL/GenBank/DDBJ whole genome shotgun (WGS) entry which is preliminary data.</text>
</comment>
<evidence type="ECO:0000256" key="6">
    <source>
        <dbReference type="ARBA" id="ARBA00022833"/>
    </source>
</evidence>
<feature type="compositionally biased region" description="Basic residues" evidence="12">
    <location>
        <begin position="154"/>
        <end position="169"/>
    </location>
</feature>
<feature type="region of interest" description="Disordered" evidence="12">
    <location>
        <begin position="265"/>
        <end position="335"/>
    </location>
</feature>
<dbReference type="PROSITE" id="PS50097">
    <property type="entry name" value="BTB"/>
    <property type="match status" value="1"/>
</dbReference>
<feature type="domain" description="C2H2-type" evidence="14">
    <location>
        <begin position="538"/>
        <end position="565"/>
    </location>
</feature>
<keyword evidence="9" id="KW-0804">Transcription</keyword>
<feature type="domain" description="C2H2-type" evidence="14">
    <location>
        <begin position="623"/>
        <end position="650"/>
    </location>
</feature>
<feature type="domain" description="C2H2-type" evidence="14">
    <location>
        <begin position="452"/>
        <end position="480"/>
    </location>
</feature>
<evidence type="ECO:0000256" key="5">
    <source>
        <dbReference type="ARBA" id="ARBA00022771"/>
    </source>
</evidence>
<feature type="domain" description="C2H2-type" evidence="14">
    <location>
        <begin position="362"/>
        <end position="391"/>
    </location>
</feature>
<protein>
    <recommendedName>
        <fullName evidence="17">Zinc finger and BTB domain containing 48</fullName>
    </recommendedName>
</protein>
<dbReference type="SMART" id="SM00225">
    <property type="entry name" value="BTB"/>
    <property type="match status" value="1"/>
</dbReference>
<dbReference type="Pfam" id="PF00096">
    <property type="entry name" value="zf-C2H2"/>
    <property type="match status" value="5"/>
</dbReference>
<sequence>MLTQVSCSHAQRVLSFLNEQRGLGWFCDAKLTVGGDGRAYNAHRNILACFSKLFQESEPTTTMVKEVSLPEECPTDGLELLLDFFYTGELKLDSLNLENVQQAADSLCVPDALALCQQFATEGTVSPEEPQSADLLAGDDGLIPPVTSTETKVPLKRGRPPQKRGRPKKSQTPSSGSSKKDPPEATATTTRSGRKVKVSRRLLGEGPRPQLLPQGTTIRGAPQLVISLMDRSDGAEDEGQSLLQPTDTTEVTDMVTGIVPDFSYKANSHLQPNDDDDDDGGLMEGVDEDTDEEYVPHAQPTTTSSPKGRRKGPGKAVNKENSEGAAKGSKKGSVQCPTCRKTFLSKYYLKVHNRRHTGEKPFACSKCGKRYYRKENLLDHQARNCKCGEKVKAVHNCLQCPMSFDRVVDLRLHTVSHTGEMPNKCMSCSEQFMRKKDLRNHEIKIHGAPKPHACSLCSKAYLSKTEVRLHEASKHRGEKLFVCEECGHRASSRNGLQMHIKAIHRNERPFVCEYCNHAFTQKANLNMHLRVHTGEKPYQCHLCGKTFRTQASLDKHHRTHTGERPYSCEFCNQRFTEKGPMLRHVASKHQDDRPHCCKICGKTFKAIEQLRVHVRRHQGMRKFECEKCGYKFTRQAHLRRHIQVHNRTENYNPRERKLRNLIVKDEGLQEEDETSPSPTQPTEKGTPEGSAPVSGPSVPVPVFGPIPGLSVSGPGTVPGASDILRVVIQPLVEEVVSSQGQMVVGFNQAVAGHGPGQLEVGLTQSQGVVGQGRVEVGLTQGQVGFPQVGVGQGHGQVEVLSTQGLGVVGHGFIVTDVMDQTLLVAGDYHIPETTVELEDIREDPPAKSKA</sequence>
<dbReference type="AlphaFoldDB" id="A0AAN8QMH0"/>
<dbReference type="GO" id="GO:0003677">
    <property type="term" value="F:DNA binding"/>
    <property type="evidence" value="ECO:0007669"/>
    <property type="project" value="UniProtKB-KW"/>
</dbReference>
<feature type="domain" description="BTB" evidence="13">
    <location>
        <begin position="27"/>
        <end position="94"/>
    </location>
</feature>
<feature type="domain" description="C2H2-type" evidence="14">
    <location>
        <begin position="510"/>
        <end position="537"/>
    </location>
</feature>
<name>A0AAN8QMH0_9TELE</name>
<dbReference type="PROSITE" id="PS50157">
    <property type="entry name" value="ZINC_FINGER_C2H2_2"/>
    <property type="match status" value="11"/>
</dbReference>
<feature type="domain" description="C2H2-type" evidence="14">
    <location>
        <begin position="395"/>
        <end position="422"/>
    </location>
</feature>
<keyword evidence="8" id="KW-0238">DNA-binding</keyword>
<dbReference type="InterPro" id="IPR011333">
    <property type="entry name" value="SKP1/BTB/POZ_sf"/>
</dbReference>
<dbReference type="PANTHER" id="PTHR23234">
    <property type="entry name" value="ZNF44 PROTEIN"/>
    <property type="match status" value="1"/>
</dbReference>
<dbReference type="GO" id="GO:0008270">
    <property type="term" value="F:zinc ion binding"/>
    <property type="evidence" value="ECO:0007669"/>
    <property type="project" value="UniProtKB-KW"/>
</dbReference>
<feature type="region of interest" description="Disordered" evidence="12">
    <location>
        <begin position="664"/>
        <end position="699"/>
    </location>
</feature>
<feature type="domain" description="C2H2-type" evidence="14">
    <location>
        <begin position="423"/>
        <end position="451"/>
    </location>
</feature>
<dbReference type="FunFam" id="3.30.160.60:FF:000145">
    <property type="entry name" value="Zinc finger protein 574"/>
    <property type="match status" value="1"/>
</dbReference>
<comment type="subcellular location">
    <subcellularLocation>
        <location evidence="1">Nucleus</location>
    </subcellularLocation>
</comment>
<feature type="region of interest" description="Disordered" evidence="12">
    <location>
        <begin position="123"/>
        <end position="218"/>
    </location>
</feature>
<dbReference type="FunFam" id="3.30.160.60:FF:000809">
    <property type="entry name" value="Zinc finger and BTB domain-containing 48"/>
    <property type="match status" value="1"/>
</dbReference>
<dbReference type="EMBL" id="JAGTTL010000024">
    <property type="protein sequence ID" value="KAK6303333.1"/>
    <property type="molecule type" value="Genomic_DNA"/>
</dbReference>
<evidence type="ECO:0000256" key="10">
    <source>
        <dbReference type="ARBA" id="ARBA00023242"/>
    </source>
</evidence>
<evidence type="ECO:0000256" key="4">
    <source>
        <dbReference type="ARBA" id="ARBA00022737"/>
    </source>
</evidence>
<dbReference type="Gene3D" id="3.30.710.10">
    <property type="entry name" value="Potassium Channel Kv1.1, Chain A"/>
    <property type="match status" value="1"/>
</dbReference>
<feature type="domain" description="C2H2-type" evidence="14">
    <location>
        <begin position="595"/>
        <end position="622"/>
    </location>
</feature>
<evidence type="ECO:0000313" key="15">
    <source>
        <dbReference type="EMBL" id="KAK6303333.1"/>
    </source>
</evidence>
<accession>A0AAN8QMH0</accession>
<dbReference type="FunFam" id="3.30.160.60:FF:001117">
    <property type="entry name" value="Zinc finger and BTB domain containing 48"/>
    <property type="match status" value="1"/>
</dbReference>
<comment type="similarity">
    <text evidence="2">Belongs to the krueppel C2H2-type zinc-finger protein family.</text>
</comment>
<reference evidence="15 16" key="1">
    <citation type="submission" date="2021-04" db="EMBL/GenBank/DDBJ databases">
        <authorList>
            <person name="De Guttry C."/>
            <person name="Zahm M."/>
            <person name="Klopp C."/>
            <person name="Cabau C."/>
            <person name="Louis A."/>
            <person name="Berthelot C."/>
            <person name="Parey E."/>
            <person name="Roest Crollius H."/>
            <person name="Montfort J."/>
            <person name="Robinson-Rechavi M."/>
            <person name="Bucao C."/>
            <person name="Bouchez O."/>
            <person name="Gislard M."/>
            <person name="Lluch J."/>
            <person name="Milhes M."/>
            <person name="Lampietro C."/>
            <person name="Lopez Roques C."/>
            <person name="Donnadieu C."/>
            <person name="Braasch I."/>
            <person name="Desvignes T."/>
            <person name="Postlethwait J."/>
            <person name="Bobe J."/>
            <person name="Wedekind C."/>
            <person name="Guiguen Y."/>
        </authorList>
    </citation>
    <scope>NUCLEOTIDE SEQUENCE [LARGE SCALE GENOMIC DNA]</scope>
    <source>
        <strain evidence="15">Cs_M1</strain>
        <tissue evidence="15">Blood</tissue>
    </source>
</reference>
<keyword evidence="16" id="KW-1185">Reference proteome</keyword>
<dbReference type="GO" id="GO:0005634">
    <property type="term" value="C:nucleus"/>
    <property type="evidence" value="ECO:0007669"/>
    <property type="project" value="UniProtKB-SubCell"/>
</dbReference>
<dbReference type="FunFam" id="3.30.160.60:FF:000075">
    <property type="entry name" value="Putative zinc finger protein 536"/>
    <property type="match status" value="1"/>
</dbReference>
<keyword evidence="3" id="KW-0479">Metal-binding</keyword>
<feature type="domain" description="C2H2-type" evidence="14">
    <location>
        <begin position="566"/>
        <end position="594"/>
    </location>
</feature>
<evidence type="ECO:0000256" key="12">
    <source>
        <dbReference type="SAM" id="MobiDB-lite"/>
    </source>
</evidence>
<dbReference type="FunFam" id="3.30.160.60:FF:000358">
    <property type="entry name" value="zinc finger protein 24"/>
    <property type="match status" value="1"/>
</dbReference>
<dbReference type="SMART" id="SM00355">
    <property type="entry name" value="ZnF_C2H2"/>
    <property type="match status" value="11"/>
</dbReference>
<dbReference type="SUPFAM" id="SSF57667">
    <property type="entry name" value="beta-beta-alpha zinc fingers"/>
    <property type="match status" value="6"/>
</dbReference>
<keyword evidence="6" id="KW-0862">Zinc</keyword>
<evidence type="ECO:0000256" key="2">
    <source>
        <dbReference type="ARBA" id="ARBA00006991"/>
    </source>
</evidence>
<dbReference type="PANTHER" id="PTHR23234:SF10">
    <property type="entry name" value="RIKEN CDNA 6720489N17 GENE-RELATED"/>
    <property type="match status" value="1"/>
</dbReference>
<evidence type="ECO:0000256" key="11">
    <source>
        <dbReference type="PROSITE-ProRule" id="PRU00042"/>
    </source>
</evidence>
<feature type="compositionally biased region" description="Low complexity" evidence="12">
    <location>
        <begin position="687"/>
        <end position="697"/>
    </location>
</feature>
<gene>
    <name evidence="15" type="ORF">J4Q44_G00257870</name>
</gene>
<dbReference type="PROSITE" id="PS00028">
    <property type="entry name" value="ZINC_FINGER_C2H2_1"/>
    <property type="match status" value="9"/>
</dbReference>
<evidence type="ECO:0000259" key="14">
    <source>
        <dbReference type="PROSITE" id="PS50157"/>
    </source>
</evidence>
<organism evidence="15 16">
    <name type="scientific">Coregonus suidteri</name>
    <dbReference type="NCBI Taxonomy" id="861788"/>
    <lineage>
        <taxon>Eukaryota</taxon>
        <taxon>Metazoa</taxon>
        <taxon>Chordata</taxon>
        <taxon>Craniata</taxon>
        <taxon>Vertebrata</taxon>
        <taxon>Euteleostomi</taxon>
        <taxon>Actinopterygii</taxon>
        <taxon>Neopterygii</taxon>
        <taxon>Teleostei</taxon>
        <taxon>Protacanthopterygii</taxon>
        <taxon>Salmoniformes</taxon>
        <taxon>Salmonidae</taxon>
        <taxon>Coregoninae</taxon>
        <taxon>Coregonus</taxon>
    </lineage>
</organism>
<dbReference type="Pfam" id="PF00651">
    <property type="entry name" value="BTB"/>
    <property type="match status" value="1"/>
</dbReference>
<evidence type="ECO:0000259" key="13">
    <source>
        <dbReference type="PROSITE" id="PS50097"/>
    </source>
</evidence>
<keyword evidence="5 11" id="KW-0863">Zinc-finger</keyword>
<dbReference type="InterPro" id="IPR036236">
    <property type="entry name" value="Znf_C2H2_sf"/>
</dbReference>
<dbReference type="InterPro" id="IPR000210">
    <property type="entry name" value="BTB/POZ_dom"/>
</dbReference>
<dbReference type="Proteomes" id="UP001356427">
    <property type="component" value="Unassembled WGS sequence"/>
</dbReference>